<sequence>MRAQSILGTRSIVCGSGVAKYLVAILSLIPGRSERRPLMTSPRPCGVVDRGWTISISSFTQERDHDSSRITTAMQQLSPCRCFISTRGQCLFPKTCAPMQLTALLRYLRAARSCLWLKPPQSQATTAAATLHDGRCGLAWDCHMRPPPTLVGDRRNCRACCCPERRKTSPAAPAVFMYGKLCQKMYKTWLIPLGESSSMVPGYA</sequence>
<proteinExistence type="predicted"/>
<comment type="caution">
    <text evidence="2">The sequence shown here is derived from an EMBL/GenBank/DDBJ whole genome shotgun (WGS) entry which is preliminary data.</text>
</comment>
<keyword evidence="1" id="KW-1133">Transmembrane helix</keyword>
<name>A0ABR1M5Q5_9PEZI</name>
<organism evidence="2 3">
    <name type="scientific">Phyllosticta citricarpa</name>
    <dbReference type="NCBI Taxonomy" id="55181"/>
    <lineage>
        <taxon>Eukaryota</taxon>
        <taxon>Fungi</taxon>
        <taxon>Dikarya</taxon>
        <taxon>Ascomycota</taxon>
        <taxon>Pezizomycotina</taxon>
        <taxon>Dothideomycetes</taxon>
        <taxon>Dothideomycetes incertae sedis</taxon>
        <taxon>Botryosphaeriales</taxon>
        <taxon>Phyllostictaceae</taxon>
        <taxon>Phyllosticta</taxon>
    </lineage>
</organism>
<evidence type="ECO:0000256" key="1">
    <source>
        <dbReference type="SAM" id="Phobius"/>
    </source>
</evidence>
<evidence type="ECO:0000313" key="3">
    <source>
        <dbReference type="Proteomes" id="UP001365128"/>
    </source>
</evidence>
<accession>A0ABR1M5Q5</accession>
<feature type="transmembrane region" description="Helical" evidence="1">
    <location>
        <begin position="6"/>
        <end position="29"/>
    </location>
</feature>
<reference evidence="2 3" key="1">
    <citation type="submission" date="2024-04" db="EMBL/GenBank/DDBJ databases">
        <title>Phyllosticta paracitricarpa is synonymous to the EU quarantine fungus P. citricarpa based on phylogenomic analyses.</title>
        <authorList>
            <consortium name="Lawrence Berkeley National Laboratory"/>
            <person name="Van Ingen-Buijs V.A."/>
            <person name="Van Westerhoven A.C."/>
            <person name="Haridas S."/>
            <person name="Skiadas P."/>
            <person name="Martin F."/>
            <person name="Groenewald J.Z."/>
            <person name="Crous P.W."/>
            <person name="Seidl M.F."/>
        </authorList>
    </citation>
    <scope>NUCLEOTIDE SEQUENCE [LARGE SCALE GENOMIC DNA]</scope>
    <source>
        <strain evidence="2 3">CBS 122670</strain>
    </source>
</reference>
<dbReference type="Proteomes" id="UP001365128">
    <property type="component" value="Unassembled WGS sequence"/>
</dbReference>
<gene>
    <name evidence="2" type="ORF">IWX46DRAFT_161465</name>
</gene>
<dbReference type="EMBL" id="JBBPDW010000022">
    <property type="protein sequence ID" value="KAK7542924.1"/>
    <property type="molecule type" value="Genomic_DNA"/>
</dbReference>
<keyword evidence="3" id="KW-1185">Reference proteome</keyword>
<evidence type="ECO:0000313" key="2">
    <source>
        <dbReference type="EMBL" id="KAK7542924.1"/>
    </source>
</evidence>
<keyword evidence="1" id="KW-0812">Transmembrane</keyword>
<protein>
    <submittedName>
        <fullName evidence="2">Uncharacterized protein</fullName>
    </submittedName>
</protein>
<keyword evidence="1" id="KW-0472">Membrane</keyword>